<dbReference type="SUPFAM" id="SSF52402">
    <property type="entry name" value="Adenine nucleotide alpha hydrolases-like"/>
    <property type="match status" value="2"/>
</dbReference>
<protein>
    <submittedName>
        <fullName evidence="4">Universal stress protein</fullName>
    </submittedName>
</protein>
<dbReference type="InterPro" id="IPR006015">
    <property type="entry name" value="Universal_stress_UspA"/>
</dbReference>
<dbReference type="PANTHER" id="PTHR46268:SF6">
    <property type="entry name" value="UNIVERSAL STRESS PROTEIN UP12"/>
    <property type="match status" value="1"/>
</dbReference>
<comment type="caution">
    <text evidence="4">The sequence shown here is derived from an EMBL/GenBank/DDBJ whole genome shotgun (WGS) entry which is preliminary data.</text>
</comment>
<proteinExistence type="inferred from homology"/>
<dbReference type="Proteomes" id="UP001602370">
    <property type="component" value="Unassembled WGS sequence"/>
</dbReference>
<evidence type="ECO:0000313" key="4">
    <source>
        <dbReference type="EMBL" id="MFF5923407.1"/>
    </source>
</evidence>
<dbReference type="Gene3D" id="3.40.50.620">
    <property type="entry name" value="HUPs"/>
    <property type="match status" value="2"/>
</dbReference>
<dbReference type="RefSeq" id="WP_063740670.1">
    <property type="nucleotide sequence ID" value="NZ_JBIBDZ010000013.1"/>
</dbReference>
<dbReference type="Pfam" id="PF00582">
    <property type="entry name" value="Usp"/>
    <property type="match status" value="2"/>
</dbReference>
<reference evidence="4 5" key="1">
    <citation type="submission" date="2024-10" db="EMBL/GenBank/DDBJ databases">
        <title>The Natural Products Discovery Center: Release of the First 8490 Sequenced Strains for Exploring Actinobacteria Biosynthetic Diversity.</title>
        <authorList>
            <person name="Kalkreuter E."/>
            <person name="Kautsar S.A."/>
            <person name="Yang D."/>
            <person name="Bader C.D."/>
            <person name="Teijaro C.N."/>
            <person name="Fluegel L."/>
            <person name="Davis C.M."/>
            <person name="Simpson J.R."/>
            <person name="Lauterbach L."/>
            <person name="Steele A.D."/>
            <person name="Gui C."/>
            <person name="Meng S."/>
            <person name="Li G."/>
            <person name="Viehrig K."/>
            <person name="Ye F."/>
            <person name="Su P."/>
            <person name="Kiefer A.F."/>
            <person name="Nichols A."/>
            <person name="Cepeda A.J."/>
            <person name="Yan W."/>
            <person name="Fan B."/>
            <person name="Jiang Y."/>
            <person name="Adhikari A."/>
            <person name="Zheng C.-J."/>
            <person name="Schuster L."/>
            <person name="Cowan T.M."/>
            <person name="Smanski M.J."/>
            <person name="Chevrette M.G."/>
            <person name="De Carvalho L.P.S."/>
            <person name="Shen B."/>
        </authorList>
    </citation>
    <scope>NUCLEOTIDE SEQUENCE [LARGE SCALE GENOMIC DNA]</scope>
    <source>
        <strain evidence="4 5">NPDC012605</strain>
    </source>
</reference>
<dbReference type="EMBL" id="JBIBDZ010000013">
    <property type="protein sequence ID" value="MFF5923407.1"/>
    <property type="molecule type" value="Genomic_DNA"/>
</dbReference>
<feature type="compositionally biased region" description="Basic and acidic residues" evidence="2">
    <location>
        <begin position="281"/>
        <end position="296"/>
    </location>
</feature>
<keyword evidence="5" id="KW-1185">Reference proteome</keyword>
<comment type="similarity">
    <text evidence="1">Belongs to the universal stress protein A family.</text>
</comment>
<feature type="domain" description="UspA" evidence="3">
    <location>
        <begin position="3"/>
        <end position="138"/>
    </location>
</feature>
<evidence type="ECO:0000256" key="2">
    <source>
        <dbReference type="SAM" id="MobiDB-lite"/>
    </source>
</evidence>
<sequence length="369" mass="39859">MNEILLGVEPREQSVPALVWAADEAVRRGLVLRLLVAVPPAHDGLRYEALARQSALRMRAESAIANAEHLVRYLHGGLRIATERVNGVPATVLRDMAAHAALLVVGSRRLGRAAEMFSESSVALPLTARTDCPVVVVRAPEHTAAHPPTLVVGVDGSESSQAAVAFAVEEVSMREARLRAVWDWPRPAFAHHDGEEGLAERRRLLAESVAGWAERYPDVGVSQEVLRGHPVEQLALASQESLSLVVGRRGRGGYSGMRLGSTVHGLLHRAPCPVITFPLPQRERRTGDPSWADRSRSGTADAPCLPHSATGTRPLPRGDAGARGRPRSIGRFCGEVSVMKHIRISPRPARPRGPAPLDLRTPSGRPLPY</sequence>
<evidence type="ECO:0000256" key="1">
    <source>
        <dbReference type="ARBA" id="ARBA00008791"/>
    </source>
</evidence>
<dbReference type="InterPro" id="IPR006016">
    <property type="entry name" value="UspA"/>
</dbReference>
<dbReference type="PRINTS" id="PR01438">
    <property type="entry name" value="UNVRSLSTRESS"/>
</dbReference>
<evidence type="ECO:0000313" key="5">
    <source>
        <dbReference type="Proteomes" id="UP001602370"/>
    </source>
</evidence>
<feature type="domain" description="UspA" evidence="3">
    <location>
        <begin position="150"/>
        <end position="276"/>
    </location>
</feature>
<evidence type="ECO:0000259" key="3">
    <source>
        <dbReference type="Pfam" id="PF00582"/>
    </source>
</evidence>
<dbReference type="InterPro" id="IPR014729">
    <property type="entry name" value="Rossmann-like_a/b/a_fold"/>
</dbReference>
<feature type="region of interest" description="Disordered" evidence="2">
    <location>
        <begin position="279"/>
        <end position="328"/>
    </location>
</feature>
<organism evidence="4 5">
    <name type="scientific">Streptomyces flavochromogenes</name>
    <dbReference type="NCBI Taxonomy" id="68199"/>
    <lineage>
        <taxon>Bacteria</taxon>
        <taxon>Bacillati</taxon>
        <taxon>Actinomycetota</taxon>
        <taxon>Actinomycetes</taxon>
        <taxon>Kitasatosporales</taxon>
        <taxon>Streptomycetaceae</taxon>
        <taxon>Streptomyces</taxon>
    </lineage>
</organism>
<dbReference type="PANTHER" id="PTHR46268">
    <property type="entry name" value="STRESS RESPONSE PROTEIN NHAX"/>
    <property type="match status" value="1"/>
</dbReference>
<feature type="region of interest" description="Disordered" evidence="2">
    <location>
        <begin position="343"/>
        <end position="369"/>
    </location>
</feature>
<gene>
    <name evidence="4" type="ORF">ACFY8C_34595</name>
</gene>
<accession>A0ABW6Y0V5</accession>
<name>A0ABW6Y0V5_9ACTN</name>